<name>A0A0F8ZN07_9ZZZZ</name>
<feature type="domain" description="Schlafen AlbA-2" evidence="2">
    <location>
        <begin position="21"/>
        <end position="92"/>
    </location>
</feature>
<feature type="non-terminal residue" evidence="3">
    <location>
        <position position="98"/>
    </location>
</feature>
<accession>A0A0F8ZN07</accession>
<feature type="region of interest" description="Disordered" evidence="1">
    <location>
        <begin position="1"/>
        <end position="32"/>
    </location>
</feature>
<evidence type="ECO:0000313" key="3">
    <source>
        <dbReference type="EMBL" id="KKK95233.1"/>
    </source>
</evidence>
<evidence type="ECO:0000259" key="2">
    <source>
        <dbReference type="Pfam" id="PF04326"/>
    </source>
</evidence>
<feature type="compositionally biased region" description="Basic and acidic residues" evidence="1">
    <location>
        <begin position="14"/>
        <end position="29"/>
    </location>
</feature>
<dbReference type="EMBL" id="LAZR01046999">
    <property type="protein sequence ID" value="KKK95233.1"/>
    <property type="molecule type" value="Genomic_DNA"/>
</dbReference>
<protein>
    <recommendedName>
        <fullName evidence="2">Schlafen AlbA-2 domain-containing protein</fullName>
    </recommendedName>
</protein>
<organism evidence="3">
    <name type="scientific">marine sediment metagenome</name>
    <dbReference type="NCBI Taxonomy" id="412755"/>
    <lineage>
        <taxon>unclassified sequences</taxon>
        <taxon>metagenomes</taxon>
        <taxon>ecological metagenomes</taxon>
    </lineage>
</organism>
<feature type="compositionally biased region" description="Acidic residues" evidence="1">
    <location>
        <begin position="1"/>
        <end position="11"/>
    </location>
</feature>
<sequence length="98" mass="10916">MRWQLDDDGFLADDQGRRVDESQTMEFKESLAQGTQSEAIKAMVAFANGQGGRVFFGVKDNGRARGVHIGGNTLEQLANRIKDHTYPTLPVFVDDPFQ</sequence>
<dbReference type="AlphaFoldDB" id="A0A0F8ZN07"/>
<gene>
    <name evidence="3" type="ORF">LCGC14_2674890</name>
</gene>
<proteinExistence type="predicted"/>
<comment type="caution">
    <text evidence="3">The sequence shown here is derived from an EMBL/GenBank/DDBJ whole genome shotgun (WGS) entry which is preliminary data.</text>
</comment>
<dbReference type="InterPro" id="IPR007421">
    <property type="entry name" value="Schlafen_AlbA_2_dom"/>
</dbReference>
<reference evidence="3" key="1">
    <citation type="journal article" date="2015" name="Nature">
        <title>Complex archaea that bridge the gap between prokaryotes and eukaryotes.</title>
        <authorList>
            <person name="Spang A."/>
            <person name="Saw J.H."/>
            <person name="Jorgensen S.L."/>
            <person name="Zaremba-Niedzwiedzka K."/>
            <person name="Martijn J."/>
            <person name="Lind A.E."/>
            <person name="van Eijk R."/>
            <person name="Schleper C."/>
            <person name="Guy L."/>
            <person name="Ettema T.J."/>
        </authorList>
    </citation>
    <scope>NUCLEOTIDE SEQUENCE</scope>
</reference>
<evidence type="ECO:0000256" key="1">
    <source>
        <dbReference type="SAM" id="MobiDB-lite"/>
    </source>
</evidence>
<dbReference type="InterPro" id="IPR038461">
    <property type="entry name" value="Schlafen_AlbA_2_dom_sf"/>
</dbReference>
<dbReference type="Pfam" id="PF04326">
    <property type="entry name" value="SLFN_AlbA_2"/>
    <property type="match status" value="1"/>
</dbReference>
<dbReference type="Gene3D" id="3.30.950.30">
    <property type="entry name" value="Schlafen, AAA domain"/>
    <property type="match status" value="1"/>
</dbReference>